<dbReference type="OrthoDB" id="427844at2759"/>
<dbReference type="PANTHER" id="PTHR24305">
    <property type="entry name" value="CYTOCHROME P450"/>
    <property type="match status" value="1"/>
</dbReference>
<dbReference type="InterPro" id="IPR050121">
    <property type="entry name" value="Cytochrome_P450_monoxygenase"/>
</dbReference>
<dbReference type="Proteomes" id="UP000591131">
    <property type="component" value="Unassembled WGS sequence"/>
</dbReference>
<evidence type="ECO:0000256" key="1">
    <source>
        <dbReference type="ARBA" id="ARBA00001971"/>
    </source>
</evidence>
<dbReference type="SUPFAM" id="SSF48264">
    <property type="entry name" value="Cytochrome P450"/>
    <property type="match status" value="1"/>
</dbReference>
<dbReference type="GO" id="GO:0016705">
    <property type="term" value="F:oxidoreductase activity, acting on paired donors, with incorporation or reduction of molecular oxygen"/>
    <property type="evidence" value="ECO:0007669"/>
    <property type="project" value="InterPro"/>
</dbReference>
<dbReference type="GO" id="GO:0020037">
    <property type="term" value="F:heme binding"/>
    <property type="evidence" value="ECO:0007669"/>
    <property type="project" value="InterPro"/>
</dbReference>
<dbReference type="PANTHER" id="PTHR24305:SF166">
    <property type="entry name" value="CYTOCHROME P450 12A4, MITOCHONDRIAL-RELATED"/>
    <property type="match status" value="1"/>
</dbReference>
<accession>A0A7J6MZ21</accession>
<comment type="similarity">
    <text evidence="2 4">Belongs to the cytochrome P450 family.</text>
</comment>
<keyword evidence="3 4" id="KW-0349">Heme</keyword>
<evidence type="ECO:0008006" key="7">
    <source>
        <dbReference type="Google" id="ProtNLM"/>
    </source>
</evidence>
<keyword evidence="4" id="KW-0560">Oxidoreductase</keyword>
<protein>
    <recommendedName>
        <fullName evidence="7">Cytochrome P450</fullName>
    </recommendedName>
</protein>
<dbReference type="PRINTS" id="PR00385">
    <property type="entry name" value="P450"/>
</dbReference>
<keyword evidence="3 4" id="KW-0408">Iron</keyword>
<dbReference type="EMBL" id="JAAPAO010000026">
    <property type="protein sequence ID" value="KAF4676878.1"/>
    <property type="molecule type" value="Genomic_DNA"/>
</dbReference>
<dbReference type="InterPro" id="IPR002401">
    <property type="entry name" value="Cyt_P450_E_grp-I"/>
</dbReference>
<dbReference type="GO" id="GO:0005506">
    <property type="term" value="F:iron ion binding"/>
    <property type="evidence" value="ECO:0007669"/>
    <property type="project" value="InterPro"/>
</dbReference>
<dbReference type="Gene3D" id="1.10.630.10">
    <property type="entry name" value="Cytochrome P450"/>
    <property type="match status" value="1"/>
</dbReference>
<dbReference type="PROSITE" id="PS00086">
    <property type="entry name" value="CYTOCHROME_P450"/>
    <property type="match status" value="1"/>
</dbReference>
<evidence type="ECO:0000256" key="4">
    <source>
        <dbReference type="RuleBase" id="RU000461"/>
    </source>
</evidence>
<evidence type="ECO:0000313" key="6">
    <source>
        <dbReference type="Proteomes" id="UP000591131"/>
    </source>
</evidence>
<dbReference type="Pfam" id="PF00067">
    <property type="entry name" value="p450"/>
    <property type="match status" value="1"/>
</dbReference>
<comment type="cofactor">
    <cofactor evidence="1 3">
        <name>heme</name>
        <dbReference type="ChEBI" id="CHEBI:30413"/>
    </cofactor>
</comment>
<feature type="binding site" description="axial binding residue" evidence="3">
    <location>
        <position position="460"/>
    </location>
    <ligand>
        <name>heme</name>
        <dbReference type="ChEBI" id="CHEBI:30413"/>
    </ligand>
    <ligandPart>
        <name>Fe</name>
        <dbReference type="ChEBI" id="CHEBI:18248"/>
    </ligandPart>
</feature>
<comment type="caution">
    <text evidence="5">The sequence shown here is derived from an EMBL/GenBank/DDBJ whole genome shotgun (WGS) entry which is preliminary data.</text>
</comment>
<keyword evidence="4" id="KW-0503">Monooxygenase</keyword>
<evidence type="ECO:0000256" key="2">
    <source>
        <dbReference type="ARBA" id="ARBA00010617"/>
    </source>
</evidence>
<keyword evidence="6" id="KW-1185">Reference proteome</keyword>
<gene>
    <name evidence="5" type="ORF">FOL47_004581</name>
</gene>
<organism evidence="5 6">
    <name type="scientific">Perkinsus chesapeaki</name>
    <name type="common">Clam parasite</name>
    <name type="synonym">Perkinsus andrewsi</name>
    <dbReference type="NCBI Taxonomy" id="330153"/>
    <lineage>
        <taxon>Eukaryota</taxon>
        <taxon>Sar</taxon>
        <taxon>Alveolata</taxon>
        <taxon>Perkinsozoa</taxon>
        <taxon>Perkinsea</taxon>
        <taxon>Perkinsida</taxon>
        <taxon>Perkinsidae</taxon>
        <taxon>Perkinsus</taxon>
    </lineage>
</organism>
<keyword evidence="3 4" id="KW-0479">Metal-binding</keyword>
<dbReference type="PRINTS" id="PR00463">
    <property type="entry name" value="EP450I"/>
</dbReference>
<proteinExistence type="inferred from homology"/>
<dbReference type="InterPro" id="IPR017972">
    <property type="entry name" value="Cyt_P450_CS"/>
</dbReference>
<dbReference type="CDD" id="cd00302">
    <property type="entry name" value="cytochrome_P450"/>
    <property type="match status" value="1"/>
</dbReference>
<dbReference type="InterPro" id="IPR036396">
    <property type="entry name" value="Cyt_P450_sf"/>
</dbReference>
<dbReference type="InterPro" id="IPR001128">
    <property type="entry name" value="Cyt_P450"/>
</dbReference>
<dbReference type="GO" id="GO:0004497">
    <property type="term" value="F:monooxygenase activity"/>
    <property type="evidence" value="ECO:0007669"/>
    <property type="project" value="UniProtKB-KW"/>
</dbReference>
<evidence type="ECO:0000313" key="5">
    <source>
        <dbReference type="EMBL" id="KAF4676878.1"/>
    </source>
</evidence>
<dbReference type="AlphaFoldDB" id="A0A7J6MZ21"/>
<evidence type="ECO:0000256" key="3">
    <source>
        <dbReference type="PIRSR" id="PIRSR602401-1"/>
    </source>
</evidence>
<reference evidence="5 6" key="1">
    <citation type="submission" date="2020-04" db="EMBL/GenBank/DDBJ databases">
        <title>Perkinsus chesapeaki whole genome sequence.</title>
        <authorList>
            <person name="Bogema D.R."/>
        </authorList>
    </citation>
    <scope>NUCLEOTIDE SEQUENCE [LARGE SCALE GENOMIC DNA]</scope>
    <source>
        <strain evidence="5">ATCC PRA-425</strain>
    </source>
</reference>
<name>A0A7J6MZ21_PERCH</name>
<sequence length="515" mass="58475">MLPSSLRSLHISPEAQDALRRYAPQAVGGGVLVLVGWCIGKFIKTLIDSTKPLPFPGPKGVPFFGMALELDEEKALACMRVWNKQYGKTIAFRVFGTPYVVTQKNDTIRTLMKDRAKGFYVRHFNYLRFLPKSGMFLTEGDQWKANRKAAEPALVESVADKMVPVMSQMSKRMVNCISTLADPSGSIIEWVPHKWFRRCTLDFTLATHYGKDYNLQNPLDMRKAEERDIAYNAVQGFLDAIDYVFKHTPLAPFIQDRYPFKFNPSVAKFYKSIKNVESYSAKIIDDREKELSAGAEPREDVLDKLIKMHKGDLTWNLVSFVLAGSASASATMEWFIYLMCVNREAQDVARKEIDALGKDVTTADDLKKLPYVEACMLEVLRVQSSTPGPLPSVVVAPYSIEGKPVEPGTIVIMMMDEAMRSEERGGETFRPENWFLPGTREINRDLYRDHWAFSTGPRKCPGQAVAVRECVVMAATLLRHFDNMHFTIGYDDVKETMWLNRVPANLKVDMKVREF</sequence>